<keyword evidence="7 9" id="KW-0560">Oxidoreductase</keyword>
<comment type="caution">
    <text evidence="10">The sequence shown here is derived from an EMBL/GenBank/DDBJ whole genome shotgun (WGS) entry which is preliminary data.</text>
</comment>
<dbReference type="InterPro" id="IPR014250">
    <property type="entry name" value="QoxD"/>
</dbReference>
<dbReference type="RefSeq" id="WP_306980413.1">
    <property type="nucleotide sequence ID" value="NZ_JAUSUA010000001.1"/>
</dbReference>
<dbReference type="InterPro" id="IPR050968">
    <property type="entry name" value="Cytochrome_c_oxidase_bac_sub4"/>
</dbReference>
<dbReference type="Pfam" id="PF03626">
    <property type="entry name" value="COX4_pro"/>
    <property type="match status" value="1"/>
</dbReference>
<evidence type="ECO:0000256" key="9">
    <source>
        <dbReference type="RuleBase" id="RU367153"/>
    </source>
</evidence>
<feature type="transmembrane region" description="Helical" evidence="9">
    <location>
        <begin position="77"/>
        <end position="102"/>
    </location>
</feature>
<evidence type="ECO:0000256" key="6">
    <source>
        <dbReference type="ARBA" id="ARBA00022989"/>
    </source>
</evidence>
<dbReference type="EC" id="1.10.3.-" evidence="9"/>
<dbReference type="EMBL" id="JAUSUA010000001">
    <property type="protein sequence ID" value="MDQ0206199.1"/>
    <property type="molecule type" value="Genomic_DNA"/>
</dbReference>
<dbReference type="InterPro" id="IPR005171">
    <property type="entry name" value="Cyt_c_oxidase_su4_prok"/>
</dbReference>
<evidence type="ECO:0000256" key="3">
    <source>
        <dbReference type="ARBA" id="ARBA00008079"/>
    </source>
</evidence>
<evidence type="ECO:0000256" key="1">
    <source>
        <dbReference type="ARBA" id="ARBA00000725"/>
    </source>
</evidence>
<comment type="function">
    <text evidence="9">Catalyzes quinol oxidation with the concomitant reduction of oxygen to water.</text>
</comment>
<evidence type="ECO:0000256" key="2">
    <source>
        <dbReference type="ARBA" id="ARBA00004651"/>
    </source>
</evidence>
<evidence type="ECO:0000256" key="7">
    <source>
        <dbReference type="ARBA" id="ARBA00023002"/>
    </source>
</evidence>
<keyword evidence="11" id="KW-1185">Reference proteome</keyword>
<evidence type="ECO:0000313" key="11">
    <source>
        <dbReference type="Proteomes" id="UP001225034"/>
    </source>
</evidence>
<dbReference type="NCBIfam" id="TIGR02901">
    <property type="entry name" value="QoxD"/>
    <property type="match status" value="1"/>
</dbReference>
<dbReference type="PANTHER" id="PTHR36835">
    <property type="entry name" value="CYTOCHROME BO(3) UBIQUINOL OXIDASE SUBUNIT 4"/>
    <property type="match status" value="1"/>
</dbReference>
<comment type="similarity">
    <text evidence="3 9">Belongs to the cytochrome c oxidase bacterial subunit 4 family.</text>
</comment>
<feature type="transmembrane region" description="Helical" evidence="9">
    <location>
        <begin position="42"/>
        <end position="65"/>
    </location>
</feature>
<accession>A0ABT9YEP8</accession>
<keyword evidence="4 9" id="KW-1003">Cell membrane</keyword>
<evidence type="ECO:0000256" key="4">
    <source>
        <dbReference type="ARBA" id="ARBA00022475"/>
    </source>
</evidence>
<protein>
    <recommendedName>
        <fullName evidence="9">Quinol oxidase subunit 4</fullName>
        <ecNumber evidence="9">1.10.3.-</ecNumber>
    </recommendedName>
</protein>
<organism evidence="10 11">
    <name type="scientific">Alkalicoccobacillus murimartini</name>
    <dbReference type="NCBI Taxonomy" id="171685"/>
    <lineage>
        <taxon>Bacteria</taxon>
        <taxon>Bacillati</taxon>
        <taxon>Bacillota</taxon>
        <taxon>Bacilli</taxon>
        <taxon>Bacillales</taxon>
        <taxon>Bacillaceae</taxon>
        <taxon>Alkalicoccobacillus</taxon>
    </lineage>
</organism>
<dbReference type="PANTHER" id="PTHR36835:SF1">
    <property type="entry name" value="CYTOCHROME BO(3) UBIQUINOL OXIDASE SUBUNIT 4"/>
    <property type="match status" value="1"/>
</dbReference>
<dbReference type="Proteomes" id="UP001225034">
    <property type="component" value="Unassembled WGS sequence"/>
</dbReference>
<proteinExistence type="inferred from homology"/>
<reference evidence="10 11" key="1">
    <citation type="submission" date="2023-07" db="EMBL/GenBank/DDBJ databases">
        <title>Genomic Encyclopedia of Type Strains, Phase IV (KMG-IV): sequencing the most valuable type-strain genomes for metagenomic binning, comparative biology and taxonomic classification.</title>
        <authorList>
            <person name="Goeker M."/>
        </authorList>
    </citation>
    <scope>NUCLEOTIDE SEQUENCE [LARGE SCALE GENOMIC DNA]</scope>
    <source>
        <strain evidence="10 11">DSM 19154</strain>
    </source>
</reference>
<sequence length="108" mass="12064">MSQNHSESTKSHTPWTHIIGFIGSIVLTLFAVWIALYTDLSSLMKIIIIFVFAFVQAGVQLLMFMHIREGKDGITQLGHTVFAIFIAVVIVIGSVFVLQFGIHLPQHQ</sequence>
<keyword evidence="5 9" id="KW-0812">Transmembrane</keyword>
<evidence type="ECO:0000313" key="10">
    <source>
        <dbReference type="EMBL" id="MDQ0206199.1"/>
    </source>
</evidence>
<comment type="subcellular location">
    <subcellularLocation>
        <location evidence="2 9">Cell membrane</location>
        <topology evidence="2 9">Multi-pass membrane protein</topology>
    </subcellularLocation>
</comment>
<evidence type="ECO:0000256" key="5">
    <source>
        <dbReference type="ARBA" id="ARBA00022692"/>
    </source>
</evidence>
<evidence type="ECO:0000256" key="8">
    <source>
        <dbReference type="ARBA" id="ARBA00023136"/>
    </source>
</evidence>
<name>A0ABT9YEP8_9BACI</name>
<keyword evidence="6 9" id="KW-1133">Transmembrane helix</keyword>
<gene>
    <name evidence="10" type="ORF">J2S05_000973</name>
</gene>
<feature type="transmembrane region" description="Helical" evidence="9">
    <location>
        <begin position="15"/>
        <end position="36"/>
    </location>
</feature>
<comment type="catalytic activity">
    <reaction evidence="1 9">
        <text>2 a quinol + O2 = 2 a quinone + 2 H2O</text>
        <dbReference type="Rhea" id="RHEA:55376"/>
        <dbReference type="ChEBI" id="CHEBI:15377"/>
        <dbReference type="ChEBI" id="CHEBI:15379"/>
        <dbReference type="ChEBI" id="CHEBI:24646"/>
        <dbReference type="ChEBI" id="CHEBI:132124"/>
    </reaction>
</comment>
<keyword evidence="8 9" id="KW-0472">Membrane</keyword>